<feature type="domain" description="N-acetyltransferase" evidence="3">
    <location>
        <begin position="8"/>
        <end position="187"/>
    </location>
</feature>
<keyword evidence="1" id="KW-0808">Transferase</keyword>
<dbReference type="InterPro" id="IPR000182">
    <property type="entry name" value="GNAT_dom"/>
</dbReference>
<dbReference type="InterPro" id="IPR016181">
    <property type="entry name" value="Acyl_CoA_acyltransferase"/>
</dbReference>
<gene>
    <name evidence="5" type="ORF">UXM345_LOCUS9474</name>
    <name evidence="4" type="ORF">XDN619_LOCUS27769</name>
</gene>
<dbReference type="PROSITE" id="PS51186">
    <property type="entry name" value="GNAT"/>
    <property type="match status" value="1"/>
</dbReference>
<reference evidence="4" key="1">
    <citation type="submission" date="2021-02" db="EMBL/GenBank/DDBJ databases">
        <authorList>
            <person name="Nowell W R."/>
        </authorList>
    </citation>
    <scope>NUCLEOTIDE SEQUENCE</scope>
</reference>
<dbReference type="Proteomes" id="UP000663842">
    <property type="component" value="Unassembled WGS sequence"/>
</dbReference>
<evidence type="ECO:0000256" key="1">
    <source>
        <dbReference type="ARBA" id="ARBA00022679"/>
    </source>
</evidence>
<dbReference type="EMBL" id="CAJNRG010013197">
    <property type="protein sequence ID" value="CAF2146158.1"/>
    <property type="molecule type" value="Genomic_DNA"/>
</dbReference>
<keyword evidence="2" id="KW-0012">Acyltransferase</keyword>
<dbReference type="PANTHER" id="PTHR43877:SF2">
    <property type="entry name" value="AMINOALKYLPHOSPHONATE N-ACETYLTRANSFERASE-RELATED"/>
    <property type="match status" value="1"/>
</dbReference>
<dbReference type="Proteomes" id="UP000663887">
    <property type="component" value="Unassembled WGS sequence"/>
</dbReference>
<name>A0A816XFB3_9BILA</name>
<evidence type="ECO:0000256" key="2">
    <source>
        <dbReference type="ARBA" id="ARBA00023315"/>
    </source>
</evidence>
<dbReference type="PANTHER" id="PTHR43877">
    <property type="entry name" value="AMINOALKYLPHOSPHONATE N-ACETYLTRANSFERASE-RELATED-RELATED"/>
    <property type="match status" value="1"/>
</dbReference>
<proteinExistence type="predicted"/>
<organism evidence="4 6">
    <name type="scientific">Rotaria magnacalcarata</name>
    <dbReference type="NCBI Taxonomy" id="392030"/>
    <lineage>
        <taxon>Eukaryota</taxon>
        <taxon>Metazoa</taxon>
        <taxon>Spiralia</taxon>
        <taxon>Gnathifera</taxon>
        <taxon>Rotifera</taxon>
        <taxon>Eurotatoria</taxon>
        <taxon>Bdelloidea</taxon>
        <taxon>Philodinida</taxon>
        <taxon>Philodinidae</taxon>
        <taxon>Rotaria</taxon>
    </lineage>
</organism>
<evidence type="ECO:0000313" key="5">
    <source>
        <dbReference type="EMBL" id="CAF3881073.1"/>
    </source>
</evidence>
<dbReference type="AlphaFoldDB" id="A0A816XFB3"/>
<dbReference type="CDD" id="cd04301">
    <property type="entry name" value="NAT_SF"/>
    <property type="match status" value="1"/>
</dbReference>
<dbReference type="Gene3D" id="3.40.630.30">
    <property type="match status" value="1"/>
</dbReference>
<evidence type="ECO:0000313" key="6">
    <source>
        <dbReference type="Proteomes" id="UP000663887"/>
    </source>
</evidence>
<dbReference type="EMBL" id="CAJOBF010000866">
    <property type="protein sequence ID" value="CAF3881073.1"/>
    <property type="molecule type" value="Genomic_DNA"/>
</dbReference>
<dbReference type="InterPro" id="IPR050832">
    <property type="entry name" value="Bact_Acetyltransf"/>
</dbReference>
<dbReference type="Pfam" id="PF00583">
    <property type="entry name" value="Acetyltransf_1"/>
    <property type="match status" value="1"/>
</dbReference>
<dbReference type="SUPFAM" id="SSF55729">
    <property type="entry name" value="Acyl-CoA N-acyltransferases (Nat)"/>
    <property type="match status" value="1"/>
</dbReference>
<accession>A0A816XFB3</accession>
<dbReference type="GO" id="GO:0016747">
    <property type="term" value="F:acyltransferase activity, transferring groups other than amino-acyl groups"/>
    <property type="evidence" value="ECO:0007669"/>
    <property type="project" value="InterPro"/>
</dbReference>
<sequence length="199" mass="22978">MDQSFQPLTYRLAINSDYESISQLVNDAYRGESSHQGWTNEGEFFESQRINPDILTQMMATDGSVVLIFFEQDSKILIGCVSLQDSTMAENIRIGCCIPLQQDNKVKSAYLGMLTVRPDLQRRGYGKFIVSVAEKFVRQQWNTQLIELSVLSNRQELIAYYIRRGYTDTGRRQQFSSHDNRFGIPKIDCLEYCILTKFI</sequence>
<protein>
    <recommendedName>
        <fullName evidence="3">N-acetyltransferase domain-containing protein</fullName>
    </recommendedName>
</protein>
<evidence type="ECO:0000259" key="3">
    <source>
        <dbReference type="PROSITE" id="PS51186"/>
    </source>
</evidence>
<evidence type="ECO:0000313" key="4">
    <source>
        <dbReference type="EMBL" id="CAF2146158.1"/>
    </source>
</evidence>
<comment type="caution">
    <text evidence="4">The sequence shown here is derived from an EMBL/GenBank/DDBJ whole genome shotgun (WGS) entry which is preliminary data.</text>
</comment>